<dbReference type="SUPFAM" id="SSF53649">
    <property type="entry name" value="Alkaline phosphatase-like"/>
    <property type="match status" value="1"/>
</dbReference>
<dbReference type="Proteomes" id="UP000094960">
    <property type="component" value="Chromosome"/>
</dbReference>
<dbReference type="EMBL" id="CP017248">
    <property type="protein sequence ID" value="AOR36058.1"/>
    <property type="molecule type" value="Genomic_DNA"/>
</dbReference>
<feature type="region of interest" description="Disordered" evidence="3">
    <location>
        <begin position="322"/>
        <end position="362"/>
    </location>
</feature>
<sequence length="386" mass="41784">MTHTQTPAGPIKHVVCMVQENHTTDNYFLSMAAYGANIATGWQVSPNPPAIDPPHDRHAYYRWLTQQSTGDHVQFDTTSVLPFYAWLAASGAFLENHCSGFGTNSTPNHLLIVGGQSPTLRNPRHNTQPVWDLPSLPGHAQDNGLSWKAYTGATGYPVEFYQQLKGSANIVRSAKPSQQFLDDAANGSLPTLAMVWHDEPYDEHPTADVSLGMDAVWQAVDAVVQAGRWDETVFLLTWDDWGGFDDHVATPNVEYAPDGVQLAYGPRVPLLMFGGRVRPGIDSRWCSHVSLPKTALQLLGLPPLGVPRVDNDGGLADLVDLAGGGGTMPQPPAYGSQIMLPDPPQPTPQPAPLPPSPVASPKLVDEVILRDGTSLGRPQDVLIRTH</sequence>
<dbReference type="GO" id="GO:0009395">
    <property type="term" value="P:phospholipid catabolic process"/>
    <property type="evidence" value="ECO:0007669"/>
    <property type="project" value="TreeGrafter"/>
</dbReference>
<feature type="compositionally biased region" description="Pro residues" evidence="3">
    <location>
        <begin position="341"/>
        <end position="358"/>
    </location>
</feature>
<dbReference type="InterPro" id="IPR017850">
    <property type="entry name" value="Alkaline_phosphatase_core_sf"/>
</dbReference>
<dbReference type="PANTHER" id="PTHR31956">
    <property type="entry name" value="NON-SPECIFIC PHOSPHOLIPASE C4-RELATED"/>
    <property type="match status" value="1"/>
</dbReference>
<dbReference type="KEGG" id="spun:BFF78_37890"/>
<dbReference type="GO" id="GO:0042578">
    <property type="term" value="F:phosphoric ester hydrolase activity"/>
    <property type="evidence" value="ECO:0007669"/>
    <property type="project" value="UniProtKB-ARBA"/>
</dbReference>
<evidence type="ECO:0000313" key="5">
    <source>
        <dbReference type="Proteomes" id="UP000094960"/>
    </source>
</evidence>
<evidence type="ECO:0008006" key="6">
    <source>
        <dbReference type="Google" id="ProtNLM"/>
    </source>
</evidence>
<evidence type="ECO:0000313" key="4">
    <source>
        <dbReference type="EMBL" id="AOR36058.1"/>
    </source>
</evidence>
<dbReference type="PANTHER" id="PTHR31956:SF1">
    <property type="entry name" value="NON-SPECIFIC PHOSPHOLIPASE C1"/>
    <property type="match status" value="1"/>
</dbReference>
<dbReference type="InterPro" id="IPR007312">
    <property type="entry name" value="Phosphoesterase"/>
</dbReference>
<dbReference type="Gene3D" id="3.40.720.10">
    <property type="entry name" value="Alkaline Phosphatase, subunit A"/>
    <property type="match status" value="1"/>
</dbReference>
<evidence type="ECO:0000256" key="2">
    <source>
        <dbReference type="ARBA" id="ARBA00023026"/>
    </source>
</evidence>
<gene>
    <name evidence="4" type="ORF">BFF78_37890</name>
</gene>
<reference evidence="5" key="1">
    <citation type="submission" date="2016-09" db="EMBL/GenBank/DDBJ databases">
        <title>Streptomyces puniciscabiei strain:TW1S1 Genome sequencing and assembly.</title>
        <authorList>
            <person name="Kim M.-K."/>
            <person name="Kim S.B."/>
        </authorList>
    </citation>
    <scope>NUCLEOTIDE SEQUENCE [LARGE SCALE GENOMIC DNA]</scope>
    <source>
        <strain evidence="5">TW1S1</strain>
    </source>
</reference>
<dbReference type="AlphaFoldDB" id="A0A1D7YKD0"/>
<evidence type="ECO:0000256" key="3">
    <source>
        <dbReference type="SAM" id="MobiDB-lite"/>
    </source>
</evidence>
<name>A0A1D7YKD0_9ACTN</name>
<keyword evidence="5" id="KW-1185">Reference proteome</keyword>
<keyword evidence="2" id="KW-0843">Virulence</keyword>
<proteinExistence type="predicted"/>
<dbReference type="Pfam" id="PF04185">
    <property type="entry name" value="Phosphoesterase"/>
    <property type="match status" value="1"/>
</dbReference>
<organism evidence="4 5">
    <name type="scientific">Streptomyces fodineus</name>
    <dbReference type="NCBI Taxonomy" id="1904616"/>
    <lineage>
        <taxon>Bacteria</taxon>
        <taxon>Bacillati</taxon>
        <taxon>Actinomycetota</taxon>
        <taxon>Actinomycetes</taxon>
        <taxon>Kitasatosporales</taxon>
        <taxon>Streptomycetaceae</taxon>
        <taxon>Streptomyces</taxon>
    </lineage>
</organism>
<accession>A0A1D7YKD0</accession>
<protein>
    <recommendedName>
        <fullName evidence="6">Phospholipase</fullName>
    </recommendedName>
</protein>
<evidence type="ECO:0000256" key="1">
    <source>
        <dbReference type="ARBA" id="ARBA00022801"/>
    </source>
</evidence>
<keyword evidence="1" id="KW-0378">Hydrolase</keyword>